<feature type="signal peptide" evidence="2">
    <location>
        <begin position="1"/>
        <end position="17"/>
    </location>
</feature>
<dbReference type="VEuPathDB" id="TriTrypDB:TM35_000331550"/>
<reference evidence="3 4" key="1">
    <citation type="submission" date="2017-03" db="EMBL/GenBank/DDBJ databases">
        <title>An alternative strategy for trypanosome survival in the mammalian bloodstream revealed through genome and transcriptome analysis of the ubiquitous bovine parasite Trypanosoma (Megatrypanum) theileri.</title>
        <authorList>
            <person name="Kelly S."/>
            <person name="Ivens A."/>
            <person name="Mott A."/>
            <person name="O'Neill E."/>
            <person name="Emms D."/>
            <person name="Macleod O."/>
            <person name="Voorheis P."/>
            <person name="Matthews J."/>
            <person name="Matthews K."/>
            <person name="Carrington M."/>
        </authorList>
    </citation>
    <scope>NUCLEOTIDE SEQUENCE [LARGE SCALE GENOMIC DNA]</scope>
    <source>
        <strain evidence="3">Edinburgh</strain>
    </source>
</reference>
<dbReference type="Proteomes" id="UP000192257">
    <property type="component" value="Unassembled WGS sequence"/>
</dbReference>
<name>A0A1X0NMH4_9TRYP</name>
<protein>
    <recommendedName>
        <fullName evidence="5">Secreted protein</fullName>
    </recommendedName>
</protein>
<evidence type="ECO:0000313" key="3">
    <source>
        <dbReference type="EMBL" id="ORC85698.1"/>
    </source>
</evidence>
<dbReference type="RefSeq" id="XP_028879764.1">
    <property type="nucleotide sequence ID" value="XM_029028911.1"/>
</dbReference>
<organism evidence="3 4">
    <name type="scientific">Trypanosoma theileri</name>
    <dbReference type="NCBI Taxonomy" id="67003"/>
    <lineage>
        <taxon>Eukaryota</taxon>
        <taxon>Discoba</taxon>
        <taxon>Euglenozoa</taxon>
        <taxon>Kinetoplastea</taxon>
        <taxon>Metakinetoplastina</taxon>
        <taxon>Trypanosomatida</taxon>
        <taxon>Trypanosomatidae</taxon>
        <taxon>Trypanosoma</taxon>
    </lineage>
</organism>
<dbReference type="AlphaFoldDB" id="A0A1X0NMH4"/>
<dbReference type="EMBL" id="NBCO01000033">
    <property type="protein sequence ID" value="ORC85698.1"/>
    <property type="molecule type" value="Genomic_DNA"/>
</dbReference>
<dbReference type="GeneID" id="39988691"/>
<evidence type="ECO:0008006" key="5">
    <source>
        <dbReference type="Google" id="ProtNLM"/>
    </source>
</evidence>
<evidence type="ECO:0000256" key="2">
    <source>
        <dbReference type="SAM" id="SignalP"/>
    </source>
</evidence>
<evidence type="ECO:0000313" key="4">
    <source>
        <dbReference type="Proteomes" id="UP000192257"/>
    </source>
</evidence>
<sequence>MVSCILLALAFAIRVYFFLNGRCRGFAAPKLNATGERCGTPGPSIKRRRAHNKVQTGPYGLSKQTGGDLAIGAAPPQIHQRQEEAPRKFFEHHVWLWVSWRGPLFSATAHCTRMAHSQKACNTGKKGFWHPVSSQTKVASPLRKRGRHFKPHKATTAQATLRKKNSHPIIKRCED</sequence>
<evidence type="ECO:0000256" key="1">
    <source>
        <dbReference type="SAM" id="MobiDB-lite"/>
    </source>
</evidence>
<feature type="chain" id="PRO_5013253211" description="Secreted protein" evidence="2">
    <location>
        <begin position="18"/>
        <end position="175"/>
    </location>
</feature>
<feature type="region of interest" description="Disordered" evidence="1">
    <location>
        <begin position="39"/>
        <end position="59"/>
    </location>
</feature>
<comment type="caution">
    <text evidence="3">The sequence shown here is derived from an EMBL/GenBank/DDBJ whole genome shotgun (WGS) entry which is preliminary data.</text>
</comment>
<gene>
    <name evidence="3" type="ORF">TM35_000331550</name>
</gene>
<keyword evidence="4" id="KW-1185">Reference proteome</keyword>
<accession>A0A1X0NMH4</accession>
<proteinExistence type="predicted"/>
<keyword evidence="2" id="KW-0732">Signal</keyword>